<organism evidence="1 2">
    <name type="scientific">Enterobacter hormaechei</name>
    <dbReference type="NCBI Taxonomy" id="158836"/>
    <lineage>
        <taxon>Bacteria</taxon>
        <taxon>Pseudomonadati</taxon>
        <taxon>Pseudomonadota</taxon>
        <taxon>Gammaproteobacteria</taxon>
        <taxon>Enterobacterales</taxon>
        <taxon>Enterobacteriaceae</taxon>
        <taxon>Enterobacter</taxon>
        <taxon>Enterobacter cloacae complex</taxon>
    </lineage>
</organism>
<comment type="caution">
    <text evidence="1">The sequence shown here is derived from an EMBL/GenBank/DDBJ whole genome shotgun (WGS) entry which is preliminary data.</text>
</comment>
<proteinExistence type="predicted"/>
<name>A0A822WGC3_9ENTR</name>
<sequence length="240" mass="25260">MLDGVDHVVTRHGIHAQARQVSVDSDLAFAGAGVAVAVGDGRRHAQAAVAECGQHVRRHVDGPGQIILHRCGVAVAADSHGHGVARFGIRHGAAQCLACRHFRRVDDVVPRHGVDGNGWQRGVDKQVRRTAHAVANAVGGRRVQGVTGLTETGQIRSRNRQAPGAVCRSCRRVVFTVQGHGDHGAFRQVGAGAADAQILAFFNGVQDVVIADGVEADRRQTGIDGHIMRAAAGIARRVGD</sequence>
<evidence type="ECO:0000313" key="1">
    <source>
        <dbReference type="EMBL" id="CZW54031.1"/>
    </source>
</evidence>
<dbReference type="Proteomes" id="UP000076205">
    <property type="component" value="Unassembled WGS sequence"/>
</dbReference>
<evidence type="ECO:0000313" key="2">
    <source>
        <dbReference type="Proteomes" id="UP000076205"/>
    </source>
</evidence>
<dbReference type="EMBL" id="FJYW01000001">
    <property type="protein sequence ID" value="CZW54031.1"/>
    <property type="molecule type" value="Genomic_DNA"/>
</dbReference>
<gene>
    <name evidence="1" type="ORF">SAMEA2273352_00090</name>
</gene>
<accession>A0A822WGC3</accession>
<dbReference type="AlphaFoldDB" id="A0A822WGC3"/>
<protein>
    <submittedName>
        <fullName evidence="1">Uncharacterized protein</fullName>
    </submittedName>
</protein>
<reference evidence="1 2" key="1">
    <citation type="submission" date="2016-03" db="EMBL/GenBank/DDBJ databases">
        <authorList>
            <consortium name="Pathogen Informatics"/>
        </authorList>
    </citation>
    <scope>NUCLEOTIDE SEQUENCE [LARGE SCALE GENOMIC DNA]</scope>
    <source>
        <strain evidence="2">e1424</strain>
    </source>
</reference>